<reference evidence="3" key="2">
    <citation type="submission" date="2017-02" db="EMBL/GenBank/DDBJ databases">
        <title>Sunflower complete genome.</title>
        <authorList>
            <person name="Langlade N."/>
            <person name="Munos S."/>
        </authorList>
    </citation>
    <scope>NUCLEOTIDE SEQUENCE [LARGE SCALE GENOMIC DNA]</scope>
    <source>
        <tissue evidence="3">Leaves</tissue>
    </source>
</reference>
<feature type="compositionally biased region" description="Basic residues" evidence="1">
    <location>
        <begin position="1"/>
        <end position="11"/>
    </location>
</feature>
<feature type="compositionally biased region" description="Polar residues" evidence="1">
    <location>
        <begin position="15"/>
        <end position="33"/>
    </location>
</feature>
<reference evidence="2" key="3">
    <citation type="submission" date="2020-06" db="EMBL/GenBank/DDBJ databases">
        <title>Helianthus annuus Genome sequencing and assembly Release 2.</title>
        <authorList>
            <person name="Gouzy J."/>
            <person name="Langlade N."/>
            <person name="Munos S."/>
        </authorList>
    </citation>
    <scope>NUCLEOTIDE SEQUENCE</scope>
    <source>
        <tissue evidence="2">Leaves</tissue>
    </source>
</reference>
<dbReference type="EMBL" id="CM007894">
    <property type="protein sequence ID" value="OTG26507.1"/>
    <property type="molecule type" value="Genomic_DNA"/>
</dbReference>
<sequence>MDLRSALRRQRNPGAPSSSLLLDFNQPTTQTPLYHSRSPLPRPAQTADHHLSGGDAQTTAATAAEKVVVHDGSKTSELITVVVLCDGSRWCFRFGSVPGVLDCSWCLGSNLVIMVNTGQTNPARCSVRSSSQHPRPPESFFLSSSGSSHCLGISQFFTRALLQEFSYATNVNY</sequence>
<dbReference type="Gramene" id="mRNA:HanXRQr2_Chr05g0233821">
    <property type="protein sequence ID" value="mRNA:HanXRQr2_Chr05g0233821"/>
    <property type="gene ID" value="HanXRQr2_Chr05g0233821"/>
</dbReference>
<organism evidence="3 4">
    <name type="scientific">Helianthus annuus</name>
    <name type="common">Common sunflower</name>
    <dbReference type="NCBI Taxonomy" id="4232"/>
    <lineage>
        <taxon>Eukaryota</taxon>
        <taxon>Viridiplantae</taxon>
        <taxon>Streptophyta</taxon>
        <taxon>Embryophyta</taxon>
        <taxon>Tracheophyta</taxon>
        <taxon>Spermatophyta</taxon>
        <taxon>Magnoliopsida</taxon>
        <taxon>eudicotyledons</taxon>
        <taxon>Gunneridae</taxon>
        <taxon>Pentapetalae</taxon>
        <taxon>asterids</taxon>
        <taxon>campanulids</taxon>
        <taxon>Asterales</taxon>
        <taxon>Asteraceae</taxon>
        <taxon>Asteroideae</taxon>
        <taxon>Heliantheae alliance</taxon>
        <taxon>Heliantheae</taxon>
        <taxon>Helianthus</taxon>
    </lineage>
</organism>
<reference evidence="2 4" key="1">
    <citation type="journal article" date="2017" name="Nature">
        <title>The sunflower genome provides insights into oil metabolism, flowering and Asterid evolution.</title>
        <authorList>
            <person name="Badouin H."/>
            <person name="Gouzy J."/>
            <person name="Grassa C.J."/>
            <person name="Murat F."/>
            <person name="Staton S.E."/>
            <person name="Cottret L."/>
            <person name="Lelandais-Briere C."/>
            <person name="Owens G.L."/>
            <person name="Carrere S."/>
            <person name="Mayjonade B."/>
            <person name="Legrand L."/>
            <person name="Gill N."/>
            <person name="Kane N.C."/>
            <person name="Bowers J.E."/>
            <person name="Hubner S."/>
            <person name="Bellec A."/>
            <person name="Berard A."/>
            <person name="Berges H."/>
            <person name="Blanchet N."/>
            <person name="Boniface M.C."/>
            <person name="Brunel D."/>
            <person name="Catrice O."/>
            <person name="Chaidir N."/>
            <person name="Claudel C."/>
            <person name="Donnadieu C."/>
            <person name="Faraut T."/>
            <person name="Fievet G."/>
            <person name="Helmstetter N."/>
            <person name="King M."/>
            <person name="Knapp S.J."/>
            <person name="Lai Z."/>
            <person name="Le Paslier M.C."/>
            <person name="Lippi Y."/>
            <person name="Lorenzon L."/>
            <person name="Mandel J.R."/>
            <person name="Marage G."/>
            <person name="Marchand G."/>
            <person name="Marquand E."/>
            <person name="Bret-Mestries E."/>
            <person name="Morien E."/>
            <person name="Nambeesan S."/>
            <person name="Nguyen T."/>
            <person name="Pegot-Espagnet P."/>
            <person name="Pouilly N."/>
            <person name="Raftis F."/>
            <person name="Sallet E."/>
            <person name="Schiex T."/>
            <person name="Thomas J."/>
            <person name="Vandecasteele C."/>
            <person name="Vares D."/>
            <person name="Vear F."/>
            <person name="Vautrin S."/>
            <person name="Crespi M."/>
            <person name="Mangin B."/>
            <person name="Burke J.M."/>
            <person name="Salse J."/>
            <person name="Munos S."/>
            <person name="Vincourt P."/>
            <person name="Rieseberg L.H."/>
            <person name="Langlade N.B."/>
        </authorList>
    </citation>
    <scope>NUCLEOTIDE SEQUENCE [LARGE SCALE GENOMIC DNA]</scope>
    <source>
        <strain evidence="4">cv. SF193</strain>
        <tissue evidence="2">Leaves</tissue>
    </source>
</reference>
<feature type="region of interest" description="Disordered" evidence="1">
    <location>
        <begin position="1"/>
        <end position="58"/>
    </location>
</feature>
<dbReference type="Proteomes" id="UP000215914">
    <property type="component" value="Chromosome 5"/>
</dbReference>
<evidence type="ECO:0000256" key="1">
    <source>
        <dbReference type="SAM" id="MobiDB-lite"/>
    </source>
</evidence>
<dbReference type="EMBL" id="MNCJ02000320">
    <property type="protein sequence ID" value="KAF5807447.1"/>
    <property type="molecule type" value="Genomic_DNA"/>
</dbReference>
<proteinExistence type="predicted"/>
<name>A0A251UT03_HELAN</name>
<evidence type="ECO:0000313" key="4">
    <source>
        <dbReference type="Proteomes" id="UP000215914"/>
    </source>
</evidence>
<keyword evidence="4" id="KW-1185">Reference proteome</keyword>
<evidence type="ECO:0000313" key="2">
    <source>
        <dbReference type="EMBL" id="KAF5807447.1"/>
    </source>
</evidence>
<protein>
    <submittedName>
        <fullName evidence="3">Uncharacterized protein</fullName>
    </submittedName>
</protein>
<evidence type="ECO:0000313" key="3">
    <source>
        <dbReference type="EMBL" id="OTG26507.1"/>
    </source>
</evidence>
<dbReference type="AlphaFoldDB" id="A0A251UT03"/>
<gene>
    <name evidence="3" type="ORF">HannXRQ_Chr05g0159461</name>
    <name evidence="2" type="ORF">HanXRQr2_Chr05g0233821</name>
</gene>
<accession>A0A251UT03</accession>
<dbReference type="InParanoid" id="A0A251UT03"/>